<protein>
    <submittedName>
        <fullName evidence="5">Anaerobic dimethyl sulfoxide reductase chain A</fullName>
        <ecNumber evidence="5">1.8.99.-</ecNumber>
    </submittedName>
</protein>
<dbReference type="Proteomes" id="UP000019194">
    <property type="component" value="Unassembled WGS sequence"/>
</dbReference>
<accession>A0A7G2IQ28</accession>
<dbReference type="Pfam" id="PF04879">
    <property type="entry name" value="Molybdop_Fe4S4"/>
    <property type="match status" value="1"/>
</dbReference>
<keyword evidence="5" id="KW-0560">Oxidoreductase</keyword>
<keyword evidence="2" id="KW-0408">Iron</keyword>
<dbReference type="EMBL" id="CBWP010000055">
    <property type="protein sequence ID" value="CDL39197.1"/>
    <property type="molecule type" value="Genomic_DNA"/>
</dbReference>
<organism evidence="5 6">
    <name type="scientific">Citrobacter freundii</name>
    <dbReference type="NCBI Taxonomy" id="546"/>
    <lineage>
        <taxon>Bacteria</taxon>
        <taxon>Pseudomonadati</taxon>
        <taxon>Pseudomonadota</taxon>
        <taxon>Gammaproteobacteria</taxon>
        <taxon>Enterobacterales</taxon>
        <taxon>Enterobacteriaceae</taxon>
        <taxon>Citrobacter</taxon>
        <taxon>Citrobacter freundii complex</taxon>
    </lineage>
</organism>
<name>A0A7G2IQ28_CITFR</name>
<comment type="caution">
    <text evidence="5">The sequence shown here is derived from an EMBL/GenBank/DDBJ whole genome shotgun (WGS) entry which is preliminary data.</text>
</comment>
<dbReference type="InterPro" id="IPR006656">
    <property type="entry name" value="Mopterin_OxRdtase"/>
</dbReference>
<dbReference type="GO" id="GO:0046872">
    <property type="term" value="F:metal ion binding"/>
    <property type="evidence" value="ECO:0007669"/>
    <property type="project" value="UniProtKB-KW"/>
</dbReference>
<dbReference type="GO" id="GO:0016491">
    <property type="term" value="F:oxidoreductase activity"/>
    <property type="evidence" value="ECO:0007669"/>
    <property type="project" value="UniProtKB-KW"/>
</dbReference>
<dbReference type="Gene3D" id="2.20.25.90">
    <property type="entry name" value="ADC-like domains"/>
    <property type="match status" value="1"/>
</dbReference>
<keyword evidence="3" id="KW-0411">Iron-sulfur</keyword>
<dbReference type="SMART" id="SM00926">
    <property type="entry name" value="Molybdop_Fe4S4"/>
    <property type="match status" value="1"/>
</dbReference>
<keyword evidence="1" id="KW-0479">Metal-binding</keyword>
<dbReference type="Gene3D" id="3.40.228.10">
    <property type="entry name" value="Dimethylsulfoxide Reductase, domain 2"/>
    <property type="match status" value="1"/>
</dbReference>
<evidence type="ECO:0000256" key="2">
    <source>
        <dbReference type="ARBA" id="ARBA00023004"/>
    </source>
</evidence>
<evidence type="ECO:0000256" key="3">
    <source>
        <dbReference type="ARBA" id="ARBA00023014"/>
    </source>
</evidence>
<dbReference type="EC" id="1.8.99.-" evidence="5"/>
<proteinExistence type="predicted"/>
<dbReference type="PROSITE" id="PS51669">
    <property type="entry name" value="4FE4S_MOW_BIS_MGD"/>
    <property type="match status" value="1"/>
</dbReference>
<dbReference type="InterPro" id="IPR006963">
    <property type="entry name" value="Mopterin_OxRdtase_4Fe-4S_dom"/>
</dbReference>
<dbReference type="Pfam" id="PF00384">
    <property type="entry name" value="Molybdopterin"/>
    <property type="match status" value="1"/>
</dbReference>
<dbReference type="InterPro" id="IPR050612">
    <property type="entry name" value="Prok_Mopterin_Oxidored"/>
</dbReference>
<dbReference type="SUPFAM" id="SSF53706">
    <property type="entry name" value="Formate dehydrogenase/DMSO reductase, domains 1-3"/>
    <property type="match status" value="1"/>
</dbReference>
<feature type="domain" description="4Fe-4S Mo/W bis-MGD-type" evidence="4">
    <location>
        <begin position="2"/>
        <end position="57"/>
    </location>
</feature>
<dbReference type="PANTHER" id="PTHR43742">
    <property type="entry name" value="TRIMETHYLAMINE-N-OXIDE REDUCTASE"/>
    <property type="match status" value="1"/>
</dbReference>
<dbReference type="Gene3D" id="3.40.50.740">
    <property type="match status" value="1"/>
</dbReference>
<dbReference type="AlphaFoldDB" id="A0A7G2IQ28"/>
<dbReference type="GO" id="GO:0051536">
    <property type="term" value="F:iron-sulfur cluster binding"/>
    <property type="evidence" value="ECO:0007669"/>
    <property type="project" value="UniProtKB-KW"/>
</dbReference>
<reference evidence="5 6" key="1">
    <citation type="submission" date="2013-10" db="EMBL/GenBank/DDBJ databases">
        <title>Antibiotic resistance diversity of beta-lactamase producers in the General Hospital Vienna.</title>
        <authorList>
            <person name="Barisic I."/>
            <person name="Mitteregger D."/>
            <person name="Hirschl A.M."/>
            <person name="Noehammer C."/>
            <person name="Wiesinger-Mayr H."/>
        </authorList>
    </citation>
    <scope>NUCLEOTIDE SEQUENCE [LARGE SCALE GENOMIC DNA]</scope>
    <source>
        <strain evidence="5 6">ISC11</strain>
    </source>
</reference>
<evidence type="ECO:0000313" key="6">
    <source>
        <dbReference type="Proteomes" id="UP000019194"/>
    </source>
</evidence>
<sequence>MSDIIPGYCTLCRSRCGTLNEVANDHLIKVRANPEHPNGKAMCMKGKAAPELVDSANRILYPMKRTHPKGAENPGWKRISWEEAMSTIAGQLEKFKRENGAESVAFGFTSPSGTPLSDAIEWLERFVRIYGSPNTSYGTEICNWHKDVAHRWTFGCGIPVADYSHADLILLWGHNPANTWLAQASAIGTGRNNGAKLIVVDPRPTPLAKEANAWLDVNPGTDGALALGLSHLLVERNLFNHEFVRNWTNGPLLVRNDNGYFLREKDINPLAISNRYTVWDEHNQQVTFIDSETRTEETLTPTAALEGNVEVAIADGAKNFLPNGVFIF</sequence>
<evidence type="ECO:0000313" key="5">
    <source>
        <dbReference type="EMBL" id="CDL39197.1"/>
    </source>
</evidence>
<evidence type="ECO:0000256" key="1">
    <source>
        <dbReference type="ARBA" id="ARBA00022723"/>
    </source>
</evidence>
<evidence type="ECO:0000259" key="4">
    <source>
        <dbReference type="PROSITE" id="PS51669"/>
    </source>
</evidence>